<dbReference type="Proteomes" id="UP000319103">
    <property type="component" value="Unassembled WGS sequence"/>
</dbReference>
<dbReference type="Gene3D" id="1.10.150.870">
    <property type="match status" value="1"/>
</dbReference>
<organism evidence="8 9">
    <name type="scientific">Kitasatospora acidiphila</name>
    <dbReference type="NCBI Taxonomy" id="2567942"/>
    <lineage>
        <taxon>Bacteria</taxon>
        <taxon>Bacillati</taxon>
        <taxon>Actinomycetota</taxon>
        <taxon>Actinomycetes</taxon>
        <taxon>Kitasatosporales</taxon>
        <taxon>Streptomycetaceae</taxon>
        <taxon>Kitasatospora</taxon>
    </lineage>
</organism>
<dbReference type="EMBL" id="VIGB01000003">
    <property type="protein sequence ID" value="TQF03913.1"/>
    <property type="molecule type" value="Genomic_DNA"/>
</dbReference>
<dbReference type="CDD" id="cd12113">
    <property type="entry name" value="PHP_PolIIIA_DnaE3"/>
    <property type="match status" value="1"/>
</dbReference>
<dbReference type="Pfam" id="PF14579">
    <property type="entry name" value="HHH_6"/>
    <property type="match status" value="1"/>
</dbReference>
<evidence type="ECO:0000256" key="5">
    <source>
        <dbReference type="ARBA" id="ARBA00022932"/>
    </source>
</evidence>
<comment type="catalytic activity">
    <reaction evidence="6">
        <text>DNA(n) + a 2'-deoxyribonucleoside 5'-triphosphate = DNA(n+1) + diphosphate</text>
        <dbReference type="Rhea" id="RHEA:22508"/>
        <dbReference type="Rhea" id="RHEA-COMP:17339"/>
        <dbReference type="Rhea" id="RHEA-COMP:17340"/>
        <dbReference type="ChEBI" id="CHEBI:33019"/>
        <dbReference type="ChEBI" id="CHEBI:61560"/>
        <dbReference type="ChEBI" id="CHEBI:173112"/>
        <dbReference type="EC" id="2.7.7.7"/>
    </reaction>
</comment>
<dbReference type="AlphaFoldDB" id="A0A540W4M3"/>
<dbReference type="EC" id="2.7.7.7" evidence="1"/>
<accession>A0A540W4M3</accession>
<dbReference type="Pfam" id="PF07733">
    <property type="entry name" value="DNA_pol3_alpha"/>
    <property type="match status" value="1"/>
</dbReference>
<evidence type="ECO:0000259" key="7">
    <source>
        <dbReference type="SMART" id="SM00481"/>
    </source>
</evidence>
<keyword evidence="9" id="KW-1185">Reference proteome</keyword>
<evidence type="ECO:0000256" key="3">
    <source>
        <dbReference type="ARBA" id="ARBA00022695"/>
    </source>
</evidence>
<dbReference type="Gene3D" id="3.20.20.140">
    <property type="entry name" value="Metal-dependent hydrolases"/>
    <property type="match status" value="1"/>
</dbReference>
<dbReference type="NCBIfam" id="NF004226">
    <property type="entry name" value="PRK05673.1"/>
    <property type="match status" value="1"/>
</dbReference>
<keyword evidence="4" id="KW-0235">DNA replication</keyword>
<dbReference type="InterPro" id="IPR004013">
    <property type="entry name" value="PHP_dom"/>
</dbReference>
<evidence type="ECO:0000256" key="2">
    <source>
        <dbReference type="ARBA" id="ARBA00022679"/>
    </source>
</evidence>
<sequence length="960" mass="106172">MTFIHLHNHTMFSMLDGAARLGPLFRSAAEMGMPALAMTDHGNLHGAYAFWQEGQKHGVKPIIGLEAYVAPGSRLERSPVRWGDPSQRDDDVSGRGAYTHMTLLAESTEGMHNLFRLSSRSYAEGLYYKPRIDLEILAEHSQGIIGTTGCPGGEVQTRLRLGQYDEARAAAGRLQDILGPGNLFVELMDHGIEIEGRVRDDLLRLSRELSLPLLATNDSHYVMADQAPAHDLLLCIGTQATIDQPDRFKFSGSGYWLRSPQEMRRLWAELPEACDNTLRIAERCNVSFESQDLLPRWPVAEGWSEELWLRTEVFRGLQRRYPRGIPRDRIERAEYELSVISSMGFVSYFLVVADFIGWAKRHSIRVGPGRGSAAGSLVSYALSITDLDPIEHDLMFERFLNPERVSMPDIDIDFDDRRRGEVIEYVARRWGSERVAQIATFGVIKAKASIKDSARVLGYGYETGDAISKAYPAPIMGKDASLDCIFNPEHERYRDAGKVRAMYQRDADARTVVDAARGIEGLVRQAGVHAAGVIISAEPLIDHVPLWTNKDGGTITQFDYPTCEALGLLKMDFLGLSNLSIIDDCLREVKRNHGTDVDLLRLPLDDGRTFSLLASGQTLGVFQLDSGPMRKLLQRMRPDKFADISAVLALYRPGPMGVKAHYSYADRKNHREPIEPIHPELSAALDPILRDTYGVIVYQEQVTKAAQVVAGYSVGKADLLRKAMGKKKKEVLDAEFEPFSDGMRQNGYSEDAIRTLWDVLVPFADYAFNKAHSAAYGLISYWTAYLKAHYPAEYMAAVLTAEAGKSPDQDQTPAYLAECQRMGIQVRSPHINVSMADYTPAQGTILHGLGAIKGVGMAAGQIVAERDARGPFSSLVDLLARVGAGTLNKRVIDALLTAGALDSLGRRVDLSRQYESLSAIVSDLVKRESYGQYGLFGSGLSLLTSNATLDTGASWPHSRA</sequence>
<dbReference type="Pfam" id="PF17657">
    <property type="entry name" value="DNA_pol3_finger"/>
    <property type="match status" value="1"/>
</dbReference>
<evidence type="ECO:0000313" key="8">
    <source>
        <dbReference type="EMBL" id="TQF03913.1"/>
    </source>
</evidence>
<dbReference type="InterPro" id="IPR011708">
    <property type="entry name" value="DNA_pol3_alpha_NTPase_dom"/>
</dbReference>
<dbReference type="InterPro" id="IPR003141">
    <property type="entry name" value="Pol/His_phosphatase_N"/>
</dbReference>
<evidence type="ECO:0000256" key="4">
    <source>
        <dbReference type="ARBA" id="ARBA00022705"/>
    </source>
</evidence>
<dbReference type="SMART" id="SM00481">
    <property type="entry name" value="POLIIIAc"/>
    <property type="match status" value="1"/>
</dbReference>
<gene>
    <name evidence="8" type="primary">dnaE</name>
    <name evidence="8" type="ORF">E6W39_18850</name>
</gene>
<feature type="domain" description="Polymerase/histidinol phosphatase N-terminal" evidence="7">
    <location>
        <begin position="4"/>
        <end position="71"/>
    </location>
</feature>
<protein>
    <recommendedName>
        <fullName evidence="1">DNA-directed DNA polymerase</fullName>
        <ecNumber evidence="1">2.7.7.7</ecNumber>
    </recommendedName>
</protein>
<reference evidence="8 9" key="1">
    <citation type="submission" date="2019-06" db="EMBL/GenBank/DDBJ databases">
        <title>Description of Kitasatospora acidophila sp. nov. isolated from pine grove soil, and reclassification of Streptomyces novaecaesareae to Kitasatospora novaeceasareae comb. nov.</title>
        <authorList>
            <person name="Kim M.J."/>
        </authorList>
    </citation>
    <scope>NUCLEOTIDE SEQUENCE [LARGE SCALE GENOMIC DNA]</scope>
    <source>
        <strain evidence="8 9">MMS16-CNU292</strain>
    </source>
</reference>
<dbReference type="Pfam" id="PF02811">
    <property type="entry name" value="PHP"/>
    <property type="match status" value="1"/>
</dbReference>
<keyword evidence="3 8" id="KW-0548">Nucleotidyltransferase</keyword>
<dbReference type="GO" id="GO:0003887">
    <property type="term" value="F:DNA-directed DNA polymerase activity"/>
    <property type="evidence" value="ECO:0007669"/>
    <property type="project" value="UniProtKB-KW"/>
</dbReference>
<dbReference type="NCBIfam" id="TIGR00594">
    <property type="entry name" value="polc"/>
    <property type="match status" value="1"/>
</dbReference>
<dbReference type="PANTHER" id="PTHR32294">
    <property type="entry name" value="DNA POLYMERASE III SUBUNIT ALPHA"/>
    <property type="match status" value="1"/>
</dbReference>
<dbReference type="Gene3D" id="1.10.10.1600">
    <property type="entry name" value="Bacterial DNA polymerase III alpha subunit, thumb domain"/>
    <property type="match status" value="1"/>
</dbReference>
<dbReference type="SUPFAM" id="SSF89550">
    <property type="entry name" value="PHP domain-like"/>
    <property type="match status" value="1"/>
</dbReference>
<dbReference type="PANTHER" id="PTHR32294:SF0">
    <property type="entry name" value="DNA POLYMERASE III SUBUNIT ALPHA"/>
    <property type="match status" value="1"/>
</dbReference>
<keyword evidence="5" id="KW-0239">DNA-directed DNA polymerase</keyword>
<comment type="caution">
    <text evidence="8">The sequence shown here is derived from an EMBL/GenBank/DDBJ whole genome shotgun (WGS) entry which is preliminary data.</text>
</comment>
<dbReference type="InterPro" id="IPR040982">
    <property type="entry name" value="DNA_pol3_finger"/>
</dbReference>
<evidence type="ECO:0000256" key="6">
    <source>
        <dbReference type="ARBA" id="ARBA00049244"/>
    </source>
</evidence>
<dbReference type="OrthoDB" id="9803237at2"/>
<dbReference type="InterPro" id="IPR004805">
    <property type="entry name" value="DnaE2/DnaE/PolC"/>
</dbReference>
<name>A0A540W4M3_9ACTN</name>
<dbReference type="InterPro" id="IPR016195">
    <property type="entry name" value="Pol/histidinol_Pase-like"/>
</dbReference>
<dbReference type="GO" id="GO:0006260">
    <property type="term" value="P:DNA replication"/>
    <property type="evidence" value="ECO:0007669"/>
    <property type="project" value="UniProtKB-KW"/>
</dbReference>
<evidence type="ECO:0000256" key="1">
    <source>
        <dbReference type="ARBA" id="ARBA00012417"/>
    </source>
</evidence>
<keyword evidence="2 8" id="KW-0808">Transferase</keyword>
<dbReference type="GO" id="GO:0008408">
    <property type="term" value="F:3'-5' exonuclease activity"/>
    <property type="evidence" value="ECO:0007669"/>
    <property type="project" value="InterPro"/>
</dbReference>
<dbReference type="InterPro" id="IPR041931">
    <property type="entry name" value="DNA_pol3_alpha_thumb_dom"/>
</dbReference>
<dbReference type="InterPro" id="IPR029460">
    <property type="entry name" value="DNAPol_HHH"/>
</dbReference>
<proteinExistence type="predicted"/>
<evidence type="ECO:0000313" key="9">
    <source>
        <dbReference type="Proteomes" id="UP000319103"/>
    </source>
</evidence>
<dbReference type="RefSeq" id="WP_141634513.1">
    <property type="nucleotide sequence ID" value="NZ_VIGB01000003.1"/>
</dbReference>